<dbReference type="InterPro" id="IPR051375">
    <property type="entry name" value="Tuftelin_GRINL1A/MYZAP/CCD68"/>
</dbReference>
<sequence length="342" mass="37916">MSWMERQGQVGDLRNRSKEELQDLLLRQHRILNNRRLLQTLPDKGKKIEEFAEKIRLAIEQISHDERRRSTVSDARAELQSMHKQAFAVQRLVASSKSAAGQQNQEGDTRNAVHENTASTASPHVLDDTRMDEQQHCSVSSAATVDTMVMAAEPSMNSDGATKSLVKALERVTLDETGAETEEGTVGESYSIKEKKPHYVTVLEKTEKSAASRKQKFKPNQLLHGGDITSPGSLSPTHSSEGSSPLSLQARRERDRKHLNDITAAKLPPLRHSPAQLVSLEESTALLKEHTKKQQELQAKMAAQKLSEGLKMSMGSYTPDESSTASYREVHDEGAELSSDDD</sequence>
<gene>
    <name evidence="3" type="primary">polr2m</name>
</gene>
<dbReference type="Proteomes" id="UP000694680">
    <property type="component" value="Chromosome 3"/>
</dbReference>
<evidence type="ECO:0000256" key="2">
    <source>
        <dbReference type="SAM" id="MobiDB-lite"/>
    </source>
</evidence>
<feature type="compositionally biased region" description="Polar residues" evidence="2">
    <location>
        <begin position="230"/>
        <end position="247"/>
    </location>
</feature>
<dbReference type="PANTHER" id="PTHR23171:SF4">
    <property type="entry name" value="TUFTELIN"/>
    <property type="match status" value="1"/>
</dbReference>
<dbReference type="RefSeq" id="XP_028292324.1">
    <property type="nucleotide sequence ID" value="XM_028436523.1"/>
</dbReference>
<dbReference type="CTD" id="81488"/>
<evidence type="ECO:0000313" key="3">
    <source>
        <dbReference type="Ensembl" id="ENSGWIP00000054347.1"/>
    </source>
</evidence>
<feature type="region of interest" description="Disordered" evidence="2">
    <location>
        <begin position="312"/>
        <end position="342"/>
    </location>
</feature>
<dbReference type="PRINTS" id="PR02085">
    <property type="entry name" value="POLR2GRINL1"/>
</dbReference>
<dbReference type="GO" id="GO:0005634">
    <property type="term" value="C:nucleus"/>
    <property type="evidence" value="ECO:0007669"/>
    <property type="project" value="InterPro"/>
</dbReference>
<dbReference type="GO" id="GO:0006368">
    <property type="term" value="P:transcription elongation by RNA polymerase II"/>
    <property type="evidence" value="ECO:0007669"/>
    <property type="project" value="InterPro"/>
</dbReference>
<reference evidence="3" key="1">
    <citation type="submission" date="2020-06" db="EMBL/GenBank/DDBJ databases">
        <authorList>
            <consortium name="Wellcome Sanger Institute Data Sharing"/>
        </authorList>
    </citation>
    <scope>NUCLEOTIDE SEQUENCE [LARGE SCALE GENOMIC DNA]</scope>
</reference>
<keyword evidence="1" id="KW-0175">Coiled coil</keyword>
<dbReference type="AlphaFoldDB" id="A0A8C5I7R9"/>
<evidence type="ECO:0000256" key="1">
    <source>
        <dbReference type="SAM" id="Coils"/>
    </source>
</evidence>
<evidence type="ECO:0008006" key="5">
    <source>
        <dbReference type="Google" id="ProtNLM"/>
    </source>
</evidence>
<feature type="compositionally biased region" description="Polar residues" evidence="2">
    <location>
        <begin position="315"/>
        <end position="326"/>
    </location>
</feature>
<feature type="region of interest" description="Disordered" evidence="2">
    <location>
        <begin position="97"/>
        <end position="133"/>
    </location>
</feature>
<accession>A0A8C5I7R9</accession>
<dbReference type="InterPro" id="IPR026213">
    <property type="entry name" value="GRINL1"/>
</dbReference>
<dbReference type="Ensembl" id="ENSGWIT00000058569.1">
    <property type="protein sequence ID" value="ENSGWIP00000054347.1"/>
    <property type="gene ID" value="ENSGWIG00000025986.1"/>
</dbReference>
<dbReference type="GeneID" id="114455340"/>
<dbReference type="PANTHER" id="PTHR23171">
    <property type="entry name" value="GDOWN1"/>
    <property type="match status" value="1"/>
</dbReference>
<dbReference type="GO" id="GO:0003711">
    <property type="term" value="F:transcription elongation factor activity"/>
    <property type="evidence" value="ECO:0007669"/>
    <property type="project" value="InterPro"/>
</dbReference>
<dbReference type="GO" id="GO:0035556">
    <property type="term" value="P:intracellular signal transduction"/>
    <property type="evidence" value="ECO:0007669"/>
    <property type="project" value="TreeGrafter"/>
</dbReference>
<feature type="coiled-coil region" evidence="1">
    <location>
        <begin position="280"/>
        <end position="307"/>
    </location>
</feature>
<evidence type="ECO:0000313" key="4">
    <source>
        <dbReference type="Proteomes" id="UP000694680"/>
    </source>
</evidence>
<dbReference type="Pfam" id="PF15328">
    <property type="entry name" value="GCOM2"/>
    <property type="match status" value="1"/>
</dbReference>
<proteinExistence type="predicted"/>
<keyword evidence="4" id="KW-1185">Reference proteome</keyword>
<name>A0A8C5I7R9_GOUWI</name>
<feature type="compositionally biased region" description="Polar residues" evidence="2">
    <location>
        <begin position="97"/>
        <end position="106"/>
    </location>
</feature>
<reference evidence="3" key="3">
    <citation type="submission" date="2025-09" db="UniProtKB">
        <authorList>
            <consortium name="Ensembl"/>
        </authorList>
    </citation>
    <scope>IDENTIFICATION</scope>
</reference>
<feature type="region of interest" description="Disordered" evidence="2">
    <location>
        <begin position="205"/>
        <end position="254"/>
    </location>
</feature>
<organism evidence="3 4">
    <name type="scientific">Gouania willdenowi</name>
    <name type="common">Blunt-snouted clingfish</name>
    <name type="synonym">Lepadogaster willdenowi</name>
    <dbReference type="NCBI Taxonomy" id="441366"/>
    <lineage>
        <taxon>Eukaryota</taxon>
        <taxon>Metazoa</taxon>
        <taxon>Chordata</taxon>
        <taxon>Craniata</taxon>
        <taxon>Vertebrata</taxon>
        <taxon>Euteleostomi</taxon>
        <taxon>Actinopterygii</taxon>
        <taxon>Neopterygii</taxon>
        <taxon>Teleostei</taxon>
        <taxon>Neoteleostei</taxon>
        <taxon>Acanthomorphata</taxon>
        <taxon>Ovalentaria</taxon>
        <taxon>Blenniimorphae</taxon>
        <taxon>Blenniiformes</taxon>
        <taxon>Gobiesocoidei</taxon>
        <taxon>Gobiesocidae</taxon>
        <taxon>Gobiesocinae</taxon>
        <taxon>Gouania</taxon>
    </lineage>
</organism>
<dbReference type="OrthoDB" id="2408655at2759"/>
<reference evidence="3" key="2">
    <citation type="submission" date="2025-08" db="UniProtKB">
        <authorList>
            <consortium name="Ensembl"/>
        </authorList>
    </citation>
    <scope>IDENTIFICATION</scope>
</reference>
<protein>
    <recommendedName>
        <fullName evidence="5">RNA polymerase II subunit M</fullName>
    </recommendedName>
</protein>